<dbReference type="PANTHER" id="PTHR10715:SF0">
    <property type="entry name" value="LARGE RIBOSOMAL SUBUNIT PROTEIN EL6"/>
    <property type="match status" value="1"/>
</dbReference>
<comment type="function">
    <text evidence="1">Component of the large ribosomal subunit. The ribosome is a large ribonucleoprotein complex responsible for the synthesis of proteins in the cell.</text>
</comment>
<dbReference type="Pfam" id="PF03868">
    <property type="entry name" value="Ribosomal_L6e_N"/>
    <property type="match status" value="1"/>
</dbReference>
<feature type="region of interest" description="Disordered" evidence="2">
    <location>
        <begin position="1"/>
        <end position="29"/>
    </location>
</feature>
<dbReference type="AlphaFoldDB" id="A0AA40LK26"/>
<dbReference type="EMBL" id="JAULJE010000013">
    <property type="protein sequence ID" value="KAK1335820.1"/>
    <property type="molecule type" value="Genomic_DNA"/>
</dbReference>
<evidence type="ECO:0000256" key="1">
    <source>
        <dbReference type="ARBA" id="ARBA00034092"/>
    </source>
</evidence>
<sequence length="280" mass="32301">MVGEEAKRQDTKEKKPRAKKADAGDKKNIFKKRKVTPRSRQVRRGNPILVRGIGRYSWSAMYSRKAMHKWKYSVAKSWIETKKEKVLTTVTNPVGSDKKEVLPKLLSHDKIPFSQHVRKLWANITPDTILVDLPGHHGGKRVVFLKQLSRVLNVCNSNTPEIHHCHLYQYQYQCLISVGFFFFVRNLVNQFVRIKPTGESKHRGEVKIPKHLTGRRSSASPDTKSVSSSTQRNRNMRGQRSGRLIRKPWVCNFCQKAKVFLSSRLPPFYVCSPTGFIFTN</sequence>
<evidence type="ECO:0000313" key="4">
    <source>
        <dbReference type="EMBL" id="KAK1335820.1"/>
    </source>
</evidence>
<dbReference type="InterPro" id="IPR005568">
    <property type="entry name" value="Ribosomal_uL6_N"/>
</dbReference>
<name>A0AA40LK26_CNENI</name>
<keyword evidence="5" id="KW-1185">Reference proteome</keyword>
<comment type="caution">
    <text evidence="4">The sequence shown here is derived from an EMBL/GenBank/DDBJ whole genome shotgun (WGS) entry which is preliminary data.</text>
</comment>
<proteinExistence type="predicted"/>
<evidence type="ECO:0000313" key="5">
    <source>
        <dbReference type="Proteomes" id="UP001177744"/>
    </source>
</evidence>
<accession>A0AA40LK26</accession>
<protein>
    <recommendedName>
        <fullName evidence="3">Large ribosomal subunit protein uL6 N-terminal domain-containing protein</fullName>
    </recommendedName>
</protein>
<feature type="non-terminal residue" evidence="4">
    <location>
        <position position="280"/>
    </location>
</feature>
<dbReference type="GO" id="GO:0003723">
    <property type="term" value="F:RNA binding"/>
    <property type="evidence" value="ECO:0007669"/>
    <property type="project" value="TreeGrafter"/>
</dbReference>
<dbReference type="GO" id="GO:0022625">
    <property type="term" value="C:cytosolic large ribosomal subunit"/>
    <property type="evidence" value="ECO:0007669"/>
    <property type="project" value="TreeGrafter"/>
</dbReference>
<dbReference type="GO" id="GO:0000027">
    <property type="term" value="P:ribosomal large subunit assembly"/>
    <property type="evidence" value="ECO:0007669"/>
    <property type="project" value="TreeGrafter"/>
</dbReference>
<organism evidence="4 5">
    <name type="scientific">Cnephaeus nilssonii</name>
    <name type="common">Northern bat</name>
    <name type="synonym">Eptesicus nilssonii</name>
    <dbReference type="NCBI Taxonomy" id="3371016"/>
    <lineage>
        <taxon>Eukaryota</taxon>
        <taxon>Metazoa</taxon>
        <taxon>Chordata</taxon>
        <taxon>Craniata</taxon>
        <taxon>Vertebrata</taxon>
        <taxon>Euteleostomi</taxon>
        <taxon>Mammalia</taxon>
        <taxon>Eutheria</taxon>
        <taxon>Laurasiatheria</taxon>
        <taxon>Chiroptera</taxon>
        <taxon>Yangochiroptera</taxon>
        <taxon>Vespertilionidae</taxon>
        <taxon>Cnephaeus</taxon>
    </lineage>
</organism>
<dbReference type="PANTHER" id="PTHR10715">
    <property type="entry name" value="60S RIBOSOMAL PROTEIN L6"/>
    <property type="match status" value="1"/>
</dbReference>
<gene>
    <name evidence="4" type="ORF">QTO34_003615</name>
</gene>
<dbReference type="Proteomes" id="UP001177744">
    <property type="component" value="Unassembled WGS sequence"/>
</dbReference>
<reference evidence="4" key="1">
    <citation type="submission" date="2023-06" db="EMBL/GenBank/DDBJ databases">
        <title>Reference genome for the Northern bat (Eptesicus nilssonii), a most northern bat species.</title>
        <authorList>
            <person name="Laine V.N."/>
            <person name="Pulliainen A.T."/>
            <person name="Lilley T.M."/>
        </authorList>
    </citation>
    <scope>NUCLEOTIDE SEQUENCE</scope>
    <source>
        <strain evidence="4">BLF_Eptnil</strain>
        <tissue evidence="4">Kidney</tissue>
    </source>
</reference>
<feature type="compositionally biased region" description="Polar residues" evidence="2">
    <location>
        <begin position="215"/>
        <end position="238"/>
    </location>
</feature>
<evidence type="ECO:0000259" key="3">
    <source>
        <dbReference type="Pfam" id="PF03868"/>
    </source>
</evidence>
<dbReference type="InterPro" id="IPR000915">
    <property type="entry name" value="60S_ribosomal_eL6"/>
</dbReference>
<dbReference type="GO" id="GO:0002181">
    <property type="term" value="P:cytoplasmic translation"/>
    <property type="evidence" value="ECO:0007669"/>
    <property type="project" value="TreeGrafter"/>
</dbReference>
<dbReference type="GO" id="GO:0003735">
    <property type="term" value="F:structural constituent of ribosome"/>
    <property type="evidence" value="ECO:0007669"/>
    <property type="project" value="InterPro"/>
</dbReference>
<feature type="domain" description="Large ribosomal subunit protein uL6 N-terminal" evidence="3">
    <location>
        <begin position="42"/>
        <end position="93"/>
    </location>
</feature>
<feature type="compositionally biased region" description="Basic and acidic residues" evidence="2">
    <location>
        <begin position="1"/>
        <end position="28"/>
    </location>
</feature>
<feature type="region of interest" description="Disordered" evidence="2">
    <location>
        <begin position="202"/>
        <end position="239"/>
    </location>
</feature>
<evidence type="ECO:0000256" key="2">
    <source>
        <dbReference type="SAM" id="MobiDB-lite"/>
    </source>
</evidence>